<feature type="domain" description="DUF7059" evidence="6">
    <location>
        <begin position="25"/>
        <end position="107"/>
    </location>
</feature>
<comment type="similarity">
    <text evidence="1">Belongs to the eukaryotic/archaeal PrmC-related family.</text>
</comment>
<evidence type="ECO:0000256" key="2">
    <source>
        <dbReference type="ARBA" id="ARBA00022603"/>
    </source>
</evidence>
<dbReference type="Pfam" id="PF05175">
    <property type="entry name" value="MTS"/>
    <property type="match status" value="1"/>
</dbReference>
<reference evidence="7 8" key="1">
    <citation type="submission" date="2016-10" db="EMBL/GenBank/DDBJ databases">
        <authorList>
            <person name="de Groot N.N."/>
        </authorList>
    </citation>
    <scope>NUCLEOTIDE SEQUENCE [LARGE SCALE GENOMIC DNA]</scope>
    <source>
        <strain evidence="7 8">MON 2.2</strain>
    </source>
</reference>
<evidence type="ECO:0000256" key="3">
    <source>
        <dbReference type="ARBA" id="ARBA00022679"/>
    </source>
</evidence>
<dbReference type="EMBL" id="LT629688">
    <property type="protein sequence ID" value="SDD09835.1"/>
    <property type="molecule type" value="Genomic_DNA"/>
</dbReference>
<keyword evidence="8" id="KW-1185">Reference proteome</keyword>
<dbReference type="GO" id="GO:0035657">
    <property type="term" value="C:eRF1 methyltransferase complex"/>
    <property type="evidence" value="ECO:0007669"/>
    <property type="project" value="TreeGrafter"/>
</dbReference>
<sequence>MTDDAVTAPLDDTRALRLRDRLETAGWRTDTVLGLIGPAGQAGLGRNSTVPAERALGDDRSPVATLTRFWLLQREVAEEDLRAALGASTDDLLAAGMAEVSGGRARALVDVRPYASDDDGAGGWLVSDLTPGLDQQVAPMRGDYVLGASPASTTLAQLTLRRPVDRALDLGTGCGVQSLHLARQARSVVATDLNRRALSLARLTFALGGTRTTAGEEVQLRLGSLYEPVDGELFDLVVTNPPYVMAPPSAEGERLVYREGGLTGDELVRRVVTGGTARLAPGGTLQVLANWAHLRGEAWQDRLAGWVEGTGCDLLALQREVLDPAEYVELWLADAGLSGAPDHRRRYGEWLDYFEALGVEAVGMGWISVHRAERTVPQVEAVDWPHAVEQPVGPAFARHQTGLSWSLLPESELEAGRWQLAADVVQETTGAPGAPDPEHIVLRQQTGFRHATRVETAAAAVLGACDGELRLGQVLDAVAVLLETEPADVRAEVLPEVRRALREGLLEGSAPS</sequence>
<dbReference type="SUPFAM" id="SSF53335">
    <property type="entry name" value="S-adenosyl-L-methionine-dependent methyltransferases"/>
    <property type="match status" value="1"/>
</dbReference>
<feature type="domain" description="Methyltransferase small" evidence="5">
    <location>
        <begin position="155"/>
        <end position="290"/>
    </location>
</feature>
<dbReference type="GO" id="GO:0008170">
    <property type="term" value="F:N-methyltransferase activity"/>
    <property type="evidence" value="ECO:0007669"/>
    <property type="project" value="UniProtKB-ARBA"/>
</dbReference>
<dbReference type="PROSITE" id="PS00092">
    <property type="entry name" value="N6_MTASE"/>
    <property type="match status" value="1"/>
</dbReference>
<accession>A0A1G6S0W8</accession>
<keyword evidence="3 7" id="KW-0808">Transferase</keyword>
<dbReference type="CDD" id="cd02440">
    <property type="entry name" value="AdoMet_MTases"/>
    <property type="match status" value="1"/>
</dbReference>
<dbReference type="AlphaFoldDB" id="A0A1G6S0W8"/>
<gene>
    <name evidence="7" type="ORF">SAMN04489747_0165</name>
</gene>
<organism evidence="7 8">
    <name type="scientific">Auraticoccus monumenti</name>
    <dbReference type="NCBI Taxonomy" id="675864"/>
    <lineage>
        <taxon>Bacteria</taxon>
        <taxon>Bacillati</taxon>
        <taxon>Actinomycetota</taxon>
        <taxon>Actinomycetes</taxon>
        <taxon>Propionibacteriales</taxon>
        <taxon>Propionibacteriaceae</taxon>
        <taxon>Auraticoccus</taxon>
    </lineage>
</organism>
<dbReference type="PANTHER" id="PTHR45875:SF1">
    <property type="entry name" value="METHYLTRANSFERASE N6AMT1"/>
    <property type="match status" value="1"/>
</dbReference>
<evidence type="ECO:0000256" key="4">
    <source>
        <dbReference type="ARBA" id="ARBA00022691"/>
    </source>
</evidence>
<evidence type="ECO:0000313" key="7">
    <source>
        <dbReference type="EMBL" id="SDD09835.1"/>
    </source>
</evidence>
<dbReference type="GO" id="GO:0003676">
    <property type="term" value="F:nucleic acid binding"/>
    <property type="evidence" value="ECO:0007669"/>
    <property type="project" value="InterPro"/>
</dbReference>
<proteinExistence type="inferred from homology"/>
<keyword evidence="4" id="KW-0949">S-adenosyl-L-methionine</keyword>
<dbReference type="InterPro" id="IPR029063">
    <property type="entry name" value="SAM-dependent_MTases_sf"/>
</dbReference>
<dbReference type="Gene3D" id="3.40.50.150">
    <property type="entry name" value="Vaccinia Virus protein VP39"/>
    <property type="match status" value="1"/>
</dbReference>
<dbReference type="GO" id="GO:0008276">
    <property type="term" value="F:protein methyltransferase activity"/>
    <property type="evidence" value="ECO:0007669"/>
    <property type="project" value="TreeGrafter"/>
</dbReference>
<evidence type="ECO:0000313" key="8">
    <source>
        <dbReference type="Proteomes" id="UP000198546"/>
    </source>
</evidence>
<keyword evidence="2 7" id="KW-0489">Methyltransferase</keyword>
<name>A0A1G6S0W8_9ACTN</name>
<evidence type="ECO:0000256" key="1">
    <source>
        <dbReference type="ARBA" id="ARBA00006149"/>
    </source>
</evidence>
<dbReference type="Proteomes" id="UP000198546">
    <property type="component" value="Chromosome i"/>
</dbReference>
<protein>
    <submittedName>
        <fullName evidence="7">Methyltransferase small domain-containing protein</fullName>
    </submittedName>
</protein>
<evidence type="ECO:0000259" key="6">
    <source>
        <dbReference type="Pfam" id="PF23186"/>
    </source>
</evidence>
<dbReference type="PANTHER" id="PTHR45875">
    <property type="entry name" value="METHYLTRANSFERASE N6AMT1"/>
    <property type="match status" value="1"/>
</dbReference>
<evidence type="ECO:0000259" key="5">
    <source>
        <dbReference type="Pfam" id="PF05175"/>
    </source>
</evidence>
<dbReference type="GO" id="GO:0008757">
    <property type="term" value="F:S-adenosylmethionine-dependent methyltransferase activity"/>
    <property type="evidence" value="ECO:0007669"/>
    <property type="project" value="TreeGrafter"/>
</dbReference>
<dbReference type="InterPro" id="IPR007848">
    <property type="entry name" value="Small_mtfrase_dom"/>
</dbReference>
<dbReference type="RefSeq" id="WP_090589704.1">
    <property type="nucleotide sequence ID" value="NZ_LT629688.1"/>
</dbReference>
<dbReference type="InterPro" id="IPR002052">
    <property type="entry name" value="DNA_methylase_N6_adenine_CS"/>
</dbReference>
<dbReference type="GO" id="GO:0032259">
    <property type="term" value="P:methylation"/>
    <property type="evidence" value="ECO:0007669"/>
    <property type="project" value="UniProtKB-KW"/>
</dbReference>
<dbReference type="STRING" id="675864.SAMN04489747_0165"/>
<dbReference type="InterPro" id="IPR052190">
    <property type="entry name" value="Euk-Arch_PrmC-MTase"/>
</dbReference>
<dbReference type="Pfam" id="PF23186">
    <property type="entry name" value="DUF7059"/>
    <property type="match status" value="1"/>
</dbReference>
<dbReference type="OrthoDB" id="129465at2"/>
<dbReference type="InterPro" id="IPR055487">
    <property type="entry name" value="DUF7059"/>
</dbReference>